<keyword evidence="1" id="KW-0732">Signal</keyword>
<feature type="domain" description="Peptidase C-terminal archaeal/bacterial" evidence="2">
    <location>
        <begin position="78"/>
        <end position="146"/>
    </location>
</feature>
<protein>
    <submittedName>
        <fullName evidence="3">PPC domain-containing protein</fullName>
    </submittedName>
</protein>
<sequence length="162" mass="17296">MKKIAVGMVSALAVLALASSMSASASEVTQEVQADKGIKALSIISPEAFPSESEPNDTKSTANLFGVGKSGTIGKAGDVDWFKFTADITDYERVRLLVPYGSYDYDLYVYDSTGTNVIASSTGAGNADETLRFNTVDGQTYYIVVKGYSGFSPSEPYEVAFY</sequence>
<accession>A0ABW4ZYS1</accession>
<dbReference type="RefSeq" id="WP_386046947.1">
    <property type="nucleotide sequence ID" value="NZ_JBHUIO010000006.1"/>
</dbReference>
<dbReference type="SUPFAM" id="SSF89260">
    <property type="entry name" value="Collagen-binding domain"/>
    <property type="match status" value="1"/>
</dbReference>
<dbReference type="Proteomes" id="UP001597343">
    <property type="component" value="Unassembled WGS sequence"/>
</dbReference>
<evidence type="ECO:0000256" key="1">
    <source>
        <dbReference type="SAM" id="SignalP"/>
    </source>
</evidence>
<evidence type="ECO:0000313" key="4">
    <source>
        <dbReference type="Proteomes" id="UP001597343"/>
    </source>
</evidence>
<keyword evidence="4" id="KW-1185">Reference proteome</keyword>
<dbReference type="InterPro" id="IPR007280">
    <property type="entry name" value="Peptidase_C_arc/bac"/>
</dbReference>
<comment type="caution">
    <text evidence="3">The sequence shown here is derived from an EMBL/GenBank/DDBJ whole genome shotgun (WGS) entry which is preliminary data.</text>
</comment>
<feature type="signal peptide" evidence="1">
    <location>
        <begin position="1"/>
        <end position="25"/>
    </location>
</feature>
<gene>
    <name evidence="3" type="ORF">ACFSOY_11945</name>
</gene>
<evidence type="ECO:0000313" key="3">
    <source>
        <dbReference type="EMBL" id="MFD2170715.1"/>
    </source>
</evidence>
<dbReference type="Pfam" id="PF04151">
    <property type="entry name" value="PPC"/>
    <property type="match status" value="1"/>
</dbReference>
<organism evidence="3 4">
    <name type="scientific">Tumebacillus lipolyticus</name>
    <dbReference type="NCBI Taxonomy" id="1280370"/>
    <lineage>
        <taxon>Bacteria</taxon>
        <taxon>Bacillati</taxon>
        <taxon>Bacillota</taxon>
        <taxon>Bacilli</taxon>
        <taxon>Bacillales</taxon>
        <taxon>Alicyclobacillaceae</taxon>
        <taxon>Tumebacillus</taxon>
    </lineage>
</organism>
<name>A0ABW4ZYS1_9BACL</name>
<evidence type="ECO:0000259" key="2">
    <source>
        <dbReference type="Pfam" id="PF04151"/>
    </source>
</evidence>
<dbReference type="EMBL" id="JBHUIO010000006">
    <property type="protein sequence ID" value="MFD2170715.1"/>
    <property type="molecule type" value="Genomic_DNA"/>
</dbReference>
<reference evidence="4" key="1">
    <citation type="journal article" date="2019" name="Int. J. Syst. Evol. Microbiol.">
        <title>The Global Catalogue of Microorganisms (GCM) 10K type strain sequencing project: providing services to taxonomists for standard genome sequencing and annotation.</title>
        <authorList>
            <consortium name="The Broad Institute Genomics Platform"/>
            <consortium name="The Broad Institute Genome Sequencing Center for Infectious Disease"/>
            <person name="Wu L."/>
            <person name="Ma J."/>
        </authorList>
    </citation>
    <scope>NUCLEOTIDE SEQUENCE [LARGE SCALE GENOMIC DNA]</scope>
    <source>
        <strain evidence="4">CGMCC 1.13574</strain>
    </source>
</reference>
<proteinExistence type="predicted"/>
<feature type="chain" id="PRO_5045143802" evidence="1">
    <location>
        <begin position="26"/>
        <end position="162"/>
    </location>
</feature>
<dbReference type="Gene3D" id="2.60.120.380">
    <property type="match status" value="1"/>
</dbReference>